<dbReference type="InterPro" id="IPR000504">
    <property type="entry name" value="RRM_dom"/>
</dbReference>
<dbReference type="AlphaFoldDB" id="A0AAP0P7H5"/>
<proteinExistence type="predicted"/>
<feature type="compositionally biased region" description="Low complexity" evidence="4">
    <location>
        <begin position="471"/>
        <end position="484"/>
    </location>
</feature>
<evidence type="ECO:0000256" key="1">
    <source>
        <dbReference type="ARBA" id="ARBA00022737"/>
    </source>
</evidence>
<keyword evidence="1" id="KW-0677">Repeat</keyword>
<dbReference type="EMBL" id="JBBNAE010000004">
    <property type="protein sequence ID" value="KAK9131065.1"/>
    <property type="molecule type" value="Genomic_DNA"/>
</dbReference>
<feature type="domain" description="RRM" evidence="5">
    <location>
        <begin position="180"/>
        <end position="257"/>
    </location>
</feature>
<dbReference type="Pfam" id="PF00076">
    <property type="entry name" value="RRM_1"/>
    <property type="match status" value="4"/>
</dbReference>
<organism evidence="6 7">
    <name type="scientific">Stephania japonica</name>
    <dbReference type="NCBI Taxonomy" id="461633"/>
    <lineage>
        <taxon>Eukaryota</taxon>
        <taxon>Viridiplantae</taxon>
        <taxon>Streptophyta</taxon>
        <taxon>Embryophyta</taxon>
        <taxon>Tracheophyta</taxon>
        <taxon>Spermatophyta</taxon>
        <taxon>Magnoliopsida</taxon>
        <taxon>Ranunculales</taxon>
        <taxon>Menispermaceae</taxon>
        <taxon>Menispermoideae</taxon>
        <taxon>Cissampelideae</taxon>
        <taxon>Stephania</taxon>
    </lineage>
</organism>
<comment type="caution">
    <text evidence="6">The sequence shown here is derived from an EMBL/GenBank/DDBJ whole genome shotgun (WGS) entry which is preliminary data.</text>
</comment>
<dbReference type="PROSITE" id="PS50102">
    <property type="entry name" value="RRM"/>
    <property type="match status" value="4"/>
</dbReference>
<evidence type="ECO:0000313" key="6">
    <source>
        <dbReference type="EMBL" id="KAK9131065.1"/>
    </source>
</evidence>
<keyword evidence="2 3" id="KW-0694">RNA-binding</keyword>
<protein>
    <recommendedName>
        <fullName evidence="5">RRM domain-containing protein</fullName>
    </recommendedName>
</protein>
<dbReference type="PANTHER" id="PTHR24012">
    <property type="entry name" value="RNA BINDING PROTEIN"/>
    <property type="match status" value="1"/>
</dbReference>
<dbReference type="SMART" id="SM00360">
    <property type="entry name" value="RRM"/>
    <property type="match status" value="4"/>
</dbReference>
<feature type="region of interest" description="Disordered" evidence="4">
    <location>
        <begin position="462"/>
        <end position="491"/>
    </location>
</feature>
<reference evidence="6 7" key="1">
    <citation type="submission" date="2024-01" db="EMBL/GenBank/DDBJ databases">
        <title>Genome assemblies of Stephania.</title>
        <authorList>
            <person name="Yang L."/>
        </authorList>
    </citation>
    <scope>NUCLEOTIDE SEQUENCE [LARGE SCALE GENOMIC DNA]</scope>
    <source>
        <strain evidence="6">QJT</strain>
        <tissue evidence="6">Leaf</tissue>
    </source>
</reference>
<evidence type="ECO:0000256" key="4">
    <source>
        <dbReference type="SAM" id="MobiDB-lite"/>
    </source>
</evidence>
<dbReference type="Proteomes" id="UP001417504">
    <property type="component" value="Unassembled WGS sequence"/>
</dbReference>
<name>A0AAP0P7H5_9MAGN</name>
<keyword evidence="7" id="KW-1185">Reference proteome</keyword>
<evidence type="ECO:0000259" key="5">
    <source>
        <dbReference type="PROSITE" id="PS50102"/>
    </source>
</evidence>
<dbReference type="Gene3D" id="3.30.70.330">
    <property type="match status" value="4"/>
</dbReference>
<dbReference type="SUPFAM" id="SSF54928">
    <property type="entry name" value="RNA-binding domain, RBD"/>
    <property type="match status" value="3"/>
</dbReference>
<evidence type="ECO:0000256" key="3">
    <source>
        <dbReference type="PROSITE-ProRule" id="PRU00176"/>
    </source>
</evidence>
<dbReference type="GO" id="GO:0003723">
    <property type="term" value="F:RNA binding"/>
    <property type="evidence" value="ECO:0007669"/>
    <property type="project" value="UniProtKB-UniRule"/>
</dbReference>
<feature type="domain" description="RRM" evidence="5">
    <location>
        <begin position="92"/>
        <end position="164"/>
    </location>
</feature>
<sequence>MRPSLYVGDLDPTVTEIDLFATFGSVSKSLSSVHLCRDFVSGKSLRYAYVNFFAFSDALRAMHYLNYSYLNGKAIRIMWSQRNPALRKLGVANLFVKNLDSSIDTYGLYCMFRDFGNVIACKVSEEEDGKSKGFGFVQFDKEGSALFAIKALHGTVVHGKKLYVCKFLRKSLRESEESSKHLYIKNLDHDLTEEMLRDLFSEFGKVSSLVITKDDQGISKGFGFINFYSAEDAKKAMEAMNGVQLGSKKVSVKRVQKKSERQEVLRRDREEILRNMSWKLEDSSVFVKNLDVSVDDNKLREHFASCGRIISTKIMRSESELSKGFAVICFATLDEAKKAVATLNGSVLQGISLYTALAKKEKDQVTASQIRYIQQRLKFPDPFSKLVFPTSALPPCPFTDSFKNNKSGEHAKMKKYTTPTIFARNADGEKITISGPYGEAESVVWDRDSLRSQLLELKKRVDDCADEDSSSVESWVSVSTTDTTANENREH</sequence>
<evidence type="ECO:0000256" key="2">
    <source>
        <dbReference type="ARBA" id="ARBA00022884"/>
    </source>
</evidence>
<evidence type="ECO:0000313" key="7">
    <source>
        <dbReference type="Proteomes" id="UP001417504"/>
    </source>
</evidence>
<dbReference type="InterPro" id="IPR035979">
    <property type="entry name" value="RBD_domain_sf"/>
</dbReference>
<accession>A0AAP0P7H5</accession>
<gene>
    <name evidence="6" type="ORF">Sjap_011552</name>
</gene>
<feature type="domain" description="RRM" evidence="5">
    <location>
        <begin position="283"/>
        <end position="360"/>
    </location>
</feature>
<feature type="domain" description="RRM" evidence="5">
    <location>
        <begin position="3"/>
        <end position="82"/>
    </location>
</feature>
<dbReference type="InterPro" id="IPR012677">
    <property type="entry name" value="Nucleotide-bd_a/b_plait_sf"/>
</dbReference>